<name>A0A923RWW3_9FIRM</name>
<comment type="caution">
    <text evidence="1">The sequence shown here is derived from an EMBL/GenBank/DDBJ whole genome shotgun (WGS) entry which is preliminary data.</text>
</comment>
<evidence type="ECO:0000313" key="2">
    <source>
        <dbReference type="Proteomes" id="UP000606499"/>
    </source>
</evidence>
<dbReference type="Proteomes" id="UP000606499">
    <property type="component" value="Unassembled WGS sequence"/>
</dbReference>
<keyword evidence="2" id="KW-1185">Reference proteome</keyword>
<organism evidence="1 2">
    <name type="scientific">Agathobaculum faecis</name>
    <dbReference type="NCBI Taxonomy" id="2763013"/>
    <lineage>
        <taxon>Bacteria</taxon>
        <taxon>Bacillati</taxon>
        <taxon>Bacillota</taxon>
        <taxon>Clostridia</taxon>
        <taxon>Eubacteriales</taxon>
        <taxon>Butyricicoccaceae</taxon>
        <taxon>Agathobaculum</taxon>
    </lineage>
</organism>
<dbReference type="EMBL" id="JACOPL010000018">
    <property type="protein sequence ID" value="MBC5726522.1"/>
    <property type="molecule type" value="Genomic_DNA"/>
</dbReference>
<reference evidence="1" key="1">
    <citation type="submission" date="2020-08" db="EMBL/GenBank/DDBJ databases">
        <title>Genome public.</title>
        <authorList>
            <person name="Liu C."/>
            <person name="Sun Q."/>
        </authorList>
    </citation>
    <scope>NUCLEOTIDE SEQUENCE</scope>
    <source>
        <strain evidence="1">NSJ-28</strain>
    </source>
</reference>
<accession>A0A923RWW3</accession>
<gene>
    <name evidence="1" type="ORF">H8S45_13780</name>
</gene>
<sequence length="73" mass="8353">MKMAWTDGNLASALTELEAVERRLEAGERSRDLKQAAQHAYNSAYVNENPAQAEWRREILERAQHVIDACLKQ</sequence>
<dbReference type="AlphaFoldDB" id="A0A923RWW3"/>
<proteinExistence type="predicted"/>
<evidence type="ECO:0000313" key="1">
    <source>
        <dbReference type="EMBL" id="MBC5726522.1"/>
    </source>
</evidence>
<dbReference type="RefSeq" id="WP_054328451.1">
    <property type="nucleotide sequence ID" value="NZ_JACOPL010000018.1"/>
</dbReference>
<protein>
    <submittedName>
        <fullName evidence="1">Uncharacterized protein</fullName>
    </submittedName>
</protein>